<dbReference type="PANTHER" id="PTHR15897">
    <property type="entry name" value="ANKYRIN REPEAT AND MYND DOMAIN PROTEIN 1"/>
    <property type="match status" value="1"/>
</dbReference>
<feature type="domain" description="MYND-type" evidence="8">
    <location>
        <begin position="1015"/>
        <end position="1055"/>
    </location>
</feature>
<dbReference type="PANTHER" id="PTHR15897:SF2">
    <property type="entry name" value="ANKYRIN REPEAT AND MYND DOMAIN-CONTAINING PROTEIN 1"/>
    <property type="match status" value="1"/>
</dbReference>
<feature type="compositionally biased region" description="Polar residues" evidence="7">
    <location>
        <begin position="912"/>
        <end position="924"/>
    </location>
</feature>
<keyword evidence="5" id="KW-0040">ANK repeat</keyword>
<dbReference type="SUPFAM" id="SSF144232">
    <property type="entry name" value="HIT/MYND zinc finger-like"/>
    <property type="match status" value="1"/>
</dbReference>
<dbReference type="PROSITE" id="PS01360">
    <property type="entry name" value="ZF_MYND_1"/>
    <property type="match status" value="1"/>
</dbReference>
<evidence type="ECO:0000256" key="4">
    <source>
        <dbReference type="ARBA" id="ARBA00022833"/>
    </source>
</evidence>
<feature type="repeat" description="ANK" evidence="5">
    <location>
        <begin position="729"/>
        <end position="766"/>
    </location>
</feature>
<accession>A0A8B6EJE9</accession>
<dbReference type="SUPFAM" id="SSF82185">
    <property type="entry name" value="Histone H3 K4-specific methyltransferase SET7/9 N-terminal domain"/>
    <property type="match status" value="2"/>
</dbReference>
<keyword evidence="2" id="KW-0677">Repeat</keyword>
<dbReference type="InterPro" id="IPR003409">
    <property type="entry name" value="MORN"/>
</dbReference>
<evidence type="ECO:0000256" key="5">
    <source>
        <dbReference type="PROSITE-ProRule" id="PRU00023"/>
    </source>
</evidence>
<feature type="compositionally biased region" description="Basic and acidic residues" evidence="7">
    <location>
        <begin position="957"/>
        <end position="967"/>
    </location>
</feature>
<keyword evidence="1" id="KW-0479">Metal-binding</keyword>
<evidence type="ECO:0000313" key="10">
    <source>
        <dbReference type="Proteomes" id="UP000596742"/>
    </source>
</evidence>
<comment type="caution">
    <text evidence="9">The sequence shown here is derived from an EMBL/GenBank/DDBJ whole genome shotgun (WGS) entry which is preliminary data.</text>
</comment>
<evidence type="ECO:0000256" key="1">
    <source>
        <dbReference type="ARBA" id="ARBA00022723"/>
    </source>
</evidence>
<proteinExistence type="predicted"/>
<dbReference type="SUPFAM" id="SSF48403">
    <property type="entry name" value="Ankyrin repeat"/>
    <property type="match status" value="2"/>
</dbReference>
<evidence type="ECO:0000256" key="3">
    <source>
        <dbReference type="ARBA" id="ARBA00022771"/>
    </source>
</evidence>
<dbReference type="Pfam" id="PF12796">
    <property type="entry name" value="Ank_2"/>
    <property type="match status" value="1"/>
</dbReference>
<dbReference type="PROSITE" id="PS50297">
    <property type="entry name" value="ANK_REP_REGION"/>
    <property type="match status" value="2"/>
</dbReference>
<feature type="compositionally biased region" description="Polar residues" evidence="7">
    <location>
        <begin position="480"/>
        <end position="502"/>
    </location>
</feature>
<gene>
    <name evidence="9" type="ORF">MGAL_10B073204</name>
</gene>
<evidence type="ECO:0000256" key="7">
    <source>
        <dbReference type="SAM" id="MobiDB-lite"/>
    </source>
</evidence>
<dbReference type="SMART" id="SM00698">
    <property type="entry name" value="MORN"/>
    <property type="match status" value="5"/>
</dbReference>
<feature type="compositionally biased region" description="Low complexity" evidence="7">
    <location>
        <begin position="445"/>
        <end position="456"/>
    </location>
</feature>
<dbReference type="EMBL" id="UYJE01005269">
    <property type="protein sequence ID" value="VDI35733.1"/>
    <property type="molecule type" value="Genomic_DNA"/>
</dbReference>
<keyword evidence="10" id="KW-1185">Reference proteome</keyword>
<evidence type="ECO:0000313" key="9">
    <source>
        <dbReference type="EMBL" id="VDI35733.1"/>
    </source>
</evidence>
<feature type="region of interest" description="Disordered" evidence="7">
    <location>
        <begin position="439"/>
        <end position="505"/>
    </location>
</feature>
<dbReference type="InterPro" id="IPR002110">
    <property type="entry name" value="Ankyrin_rpt"/>
</dbReference>
<dbReference type="Gene3D" id="1.25.40.20">
    <property type="entry name" value="Ankyrin repeat-containing domain"/>
    <property type="match status" value="2"/>
</dbReference>
<keyword evidence="3 6" id="KW-0863">Zinc-finger</keyword>
<feature type="region of interest" description="Disordered" evidence="7">
    <location>
        <begin position="1067"/>
        <end position="1103"/>
    </location>
</feature>
<dbReference type="Gene3D" id="6.10.140.2220">
    <property type="match status" value="1"/>
</dbReference>
<dbReference type="PROSITE" id="PS50088">
    <property type="entry name" value="ANK_REPEAT"/>
    <property type="match status" value="2"/>
</dbReference>
<dbReference type="Pfam" id="PF02493">
    <property type="entry name" value="MORN"/>
    <property type="match status" value="6"/>
</dbReference>
<dbReference type="InterPro" id="IPR053064">
    <property type="entry name" value="Ankyrin-MYND_domain-protein"/>
</dbReference>
<evidence type="ECO:0000256" key="6">
    <source>
        <dbReference type="PROSITE-ProRule" id="PRU00134"/>
    </source>
</evidence>
<dbReference type="Pfam" id="PF01753">
    <property type="entry name" value="zf-MYND"/>
    <property type="match status" value="1"/>
</dbReference>
<dbReference type="Proteomes" id="UP000596742">
    <property type="component" value="Unassembled WGS sequence"/>
</dbReference>
<dbReference type="InterPro" id="IPR036770">
    <property type="entry name" value="Ankyrin_rpt-contain_sf"/>
</dbReference>
<evidence type="ECO:0000256" key="2">
    <source>
        <dbReference type="ARBA" id="ARBA00022737"/>
    </source>
</evidence>
<dbReference type="AlphaFoldDB" id="A0A8B6EJE9"/>
<dbReference type="OrthoDB" id="48314at2759"/>
<feature type="repeat" description="ANK" evidence="5">
    <location>
        <begin position="363"/>
        <end position="395"/>
    </location>
</feature>
<dbReference type="SMART" id="SM00248">
    <property type="entry name" value="ANK"/>
    <property type="match status" value="6"/>
</dbReference>
<evidence type="ECO:0000259" key="8">
    <source>
        <dbReference type="PROSITE" id="PS50865"/>
    </source>
</evidence>
<dbReference type="Gene3D" id="2.20.110.10">
    <property type="entry name" value="Histone H3 K4-specific methyltransferase SET7/9 N-terminal domain"/>
    <property type="match status" value="3"/>
</dbReference>
<name>A0A8B6EJE9_MYTGA</name>
<feature type="compositionally biased region" description="Polar residues" evidence="7">
    <location>
        <begin position="1067"/>
        <end position="1079"/>
    </location>
</feature>
<dbReference type="InterPro" id="IPR002893">
    <property type="entry name" value="Znf_MYND"/>
</dbReference>
<keyword evidence="4" id="KW-0862">Zinc</keyword>
<dbReference type="Pfam" id="PF00023">
    <property type="entry name" value="Ank"/>
    <property type="match status" value="1"/>
</dbReference>
<reference evidence="9" key="1">
    <citation type="submission" date="2018-11" db="EMBL/GenBank/DDBJ databases">
        <authorList>
            <person name="Alioto T."/>
            <person name="Alioto T."/>
        </authorList>
    </citation>
    <scope>NUCLEOTIDE SEQUENCE</scope>
</reference>
<dbReference type="GO" id="GO:0008270">
    <property type="term" value="F:zinc ion binding"/>
    <property type="evidence" value="ECO:0007669"/>
    <property type="project" value="UniProtKB-KW"/>
</dbReference>
<sequence length="1167" mass="129483">MSVSSGPLPKLQHAKFEEFDPDEISVQYKSGAIFKGTVCDHRREGSGKFIWPNGAQYEGEYQDNLRNGKGLQVWQDGSQYDGDFVNDKRHGEGEVKWSNNESYKGPFYKDRRHGKGVYNWPDGSTYTGTFYMDRKEGYGVFKFANGNKFEGLYKEDEREGPGVLTYHDGKQDVGLWKGEKLVKLCTANSDAFTMDSHKELDFNPEEHIMYLNTDDPTDTADTARSEDILELLPDSQITERVTDLYSDSLDPRSLAINREEFDKEYFRQLGQEKNDKNEKVLAWNRTPSVINLQKHVLKHKGSQNTVSFKVDQVLKGERSKFKAKGPLETASEELLGAAAKGELQKVEDLLTGGKVHPDVADNSGHTALIGAAVNWQVDVITCLLNHGADVNKLNDEGCSALSAGAIFFYPLEGFRYNIAERYLDRPAVYEEKDRKAVKSQKGILATKKTTGSTKSTPAPPKQKGRESPALSSTDKKVAPSGTSLISADSGFAQNDSSQNLAGKQQVRIVEPEVNSSKENIKENDSDSVLGDASKEVKFSLAGGDHKTEESEFESVATLRDFEIEVSEQLLDRCATQLSTNEKIVGGRRSRDSAMLGTVRHMAVIKNEKERMKATLDLLLKRGADPNASGVPMPILFFAIKSADVEMVKTLLFRGASTAITLPKEKGGLAPLHIACAIPGDEGVQITELLLHASAEPDVRATVDDSFLNRNLEEEWNKDTISPESELLLGGRTPLHIACARDDNYKNACKVVHLLLEHKANPNLLCNGFSPLALAIASGNDQAIDVLLAFLGDPSLVLTHGVGSALCVAASTEYEYRRPITTRLALIDKLVKTGGNILAPIPIGPKRIMGTAVDYAYYMFNQDRRIAHMPYHALTHAERDTYNARKKLLEHLGDILRIKAVERERFRLEDDNSQGIRSRSPSPNFVYTGAGAELPPGHRKSRSPKSPKSPSKSPDMAGESKVKFERSAKSPRNVGRGYPEKEPGTLPPSLQFWHGSHSSLHSSFHWNPIKPLFKYCYECGRSVGVRLSACTRCKEVYYCSKACKIHAWDKRHKQECVRIGGTLYSASPTWTEGRSRSPSPKNGRKGKSDSPTPNTDLGKGKLTVHDINKDKKALRISVPNKGLSTSARGRKREVTILGVDPRKITSEKGQRRRPNYPPWVYVDNYSYV</sequence>
<dbReference type="PROSITE" id="PS50865">
    <property type="entry name" value="ZF_MYND_2"/>
    <property type="match status" value="1"/>
</dbReference>
<feature type="region of interest" description="Disordered" evidence="7">
    <location>
        <begin position="908"/>
        <end position="984"/>
    </location>
</feature>
<organism evidence="9 10">
    <name type="scientific">Mytilus galloprovincialis</name>
    <name type="common">Mediterranean mussel</name>
    <dbReference type="NCBI Taxonomy" id="29158"/>
    <lineage>
        <taxon>Eukaryota</taxon>
        <taxon>Metazoa</taxon>
        <taxon>Spiralia</taxon>
        <taxon>Lophotrochozoa</taxon>
        <taxon>Mollusca</taxon>
        <taxon>Bivalvia</taxon>
        <taxon>Autobranchia</taxon>
        <taxon>Pteriomorphia</taxon>
        <taxon>Mytilida</taxon>
        <taxon>Mytiloidea</taxon>
        <taxon>Mytilidae</taxon>
        <taxon>Mytilinae</taxon>
        <taxon>Mytilus</taxon>
    </lineage>
</organism>
<protein>
    <recommendedName>
        <fullName evidence="8">MYND-type domain-containing protein</fullName>
    </recommendedName>
</protein>